<name>A0A811UJ88_CERCA</name>
<accession>A0A811UJ88</accession>
<dbReference type="AlphaFoldDB" id="A0A811UJ88"/>
<organism evidence="1 2">
    <name type="scientific">Ceratitis capitata</name>
    <name type="common">Mediterranean fruit fly</name>
    <name type="synonym">Tephritis capitata</name>
    <dbReference type="NCBI Taxonomy" id="7213"/>
    <lineage>
        <taxon>Eukaryota</taxon>
        <taxon>Metazoa</taxon>
        <taxon>Ecdysozoa</taxon>
        <taxon>Arthropoda</taxon>
        <taxon>Hexapoda</taxon>
        <taxon>Insecta</taxon>
        <taxon>Pterygota</taxon>
        <taxon>Neoptera</taxon>
        <taxon>Endopterygota</taxon>
        <taxon>Diptera</taxon>
        <taxon>Brachycera</taxon>
        <taxon>Muscomorpha</taxon>
        <taxon>Tephritoidea</taxon>
        <taxon>Tephritidae</taxon>
        <taxon>Ceratitis</taxon>
        <taxon>Ceratitis</taxon>
    </lineage>
</organism>
<dbReference type="Proteomes" id="UP000606786">
    <property type="component" value="Unassembled WGS sequence"/>
</dbReference>
<keyword evidence="2" id="KW-1185">Reference proteome</keyword>
<proteinExistence type="predicted"/>
<protein>
    <submittedName>
        <fullName evidence="1">(Mediterranean fruit fly) hypothetical protein</fullName>
    </submittedName>
</protein>
<gene>
    <name evidence="1" type="ORF">CCAP1982_LOCUS6386</name>
</gene>
<dbReference type="EMBL" id="CAJHJT010000012">
    <property type="protein sequence ID" value="CAD6997755.1"/>
    <property type="molecule type" value="Genomic_DNA"/>
</dbReference>
<evidence type="ECO:0000313" key="2">
    <source>
        <dbReference type="Proteomes" id="UP000606786"/>
    </source>
</evidence>
<evidence type="ECO:0000313" key="1">
    <source>
        <dbReference type="EMBL" id="CAD6997755.1"/>
    </source>
</evidence>
<sequence>MEDDEPVIEPLVDSNGLSFPNIVPADEDVTASGSLTNGEVLTAIATNEESDDKNVNDAKNLWQMLVFIHFEKIMSSHYDD</sequence>
<comment type="caution">
    <text evidence="1">The sequence shown here is derived from an EMBL/GenBank/DDBJ whole genome shotgun (WGS) entry which is preliminary data.</text>
</comment>
<reference evidence="1" key="1">
    <citation type="submission" date="2020-11" db="EMBL/GenBank/DDBJ databases">
        <authorList>
            <person name="Whitehead M."/>
        </authorList>
    </citation>
    <scope>NUCLEOTIDE SEQUENCE</scope>
    <source>
        <strain evidence="1">EGII</strain>
    </source>
</reference>